<dbReference type="PANTHER" id="PTHR48182:SF2">
    <property type="entry name" value="PROTEIN SERAC1"/>
    <property type="match status" value="1"/>
</dbReference>
<sequence length="344" mass="38181">PLRQVFPDPSDKTVKTSDFKIDIIAVHGLNSPSKEEAGHALDTWRTPPGPKGHFWLHEDLPAMVPGARIFIYQYNAAVAFGSNDSDFREQANSLLETIRLNRRDAKERPILFFGHSMGGILIKQALINAHVNSAYSSIKDATRGLAFFATPQNGGDEISPTLSKLAVAIADTFGSSTESDVLSTLKKGTVFSEIMAEQAEQWRHELESYDIVSFWGNRDTAAPTESTMLRPAGSREHVIKLEGDHGDVCKFGDSDRDQRNLEIVSHFIRKLYWNAVIKHEFISTRVAAVTKRDGTGDVDDSPAPSEHTPLLSPQNAPENQIPEGAIELNLEDNSYLVKTRDSRW</sequence>
<accession>A0ABY6UKE7</accession>
<dbReference type="Proteomes" id="UP000766486">
    <property type="component" value="Unassembled WGS sequence"/>
</dbReference>
<comment type="caution">
    <text evidence="8">The sequence shown here is derived from an EMBL/GenBank/DDBJ whole genome shotgun (WGS) entry which is preliminary data.</text>
</comment>
<evidence type="ECO:0000256" key="5">
    <source>
        <dbReference type="ARBA" id="ARBA00023128"/>
    </source>
</evidence>
<keyword evidence="4" id="KW-0256">Endoplasmic reticulum</keyword>
<keyword evidence="9" id="KW-1185">Reference proteome</keyword>
<dbReference type="InterPro" id="IPR029058">
    <property type="entry name" value="AB_hydrolase_fold"/>
</dbReference>
<evidence type="ECO:0000256" key="2">
    <source>
        <dbReference type="ARBA" id="ARBA00004240"/>
    </source>
</evidence>
<keyword evidence="6" id="KW-0472">Membrane</keyword>
<proteinExistence type="predicted"/>
<reference evidence="8 9" key="1">
    <citation type="submission" date="2019-06" db="EMBL/GenBank/DDBJ databases">
        <authorList>
            <person name="Broberg M."/>
        </authorList>
    </citation>
    <scope>NUCLEOTIDE SEQUENCE [LARGE SCALE GENOMIC DNA]</scope>
</reference>
<feature type="region of interest" description="Disordered" evidence="7">
    <location>
        <begin position="292"/>
        <end position="322"/>
    </location>
</feature>
<protein>
    <recommendedName>
        <fullName evidence="10">DUF676 domain-containing protein</fullName>
    </recommendedName>
</protein>
<evidence type="ECO:0008006" key="10">
    <source>
        <dbReference type="Google" id="ProtNLM"/>
    </source>
</evidence>
<gene>
    <name evidence="8" type="ORF">CLO192961_LOCUS305652</name>
</gene>
<name>A0ABY6UKE7_BIOOC</name>
<feature type="non-terminal residue" evidence="8">
    <location>
        <position position="1"/>
    </location>
</feature>
<comment type="subcellular location">
    <subcellularLocation>
        <location evidence="2">Endoplasmic reticulum</location>
    </subcellularLocation>
    <subcellularLocation>
        <location evidence="3">Membrane</location>
    </subcellularLocation>
    <subcellularLocation>
        <location evidence="1">Mitochondrion</location>
    </subcellularLocation>
</comment>
<dbReference type="InterPro" id="IPR052374">
    <property type="entry name" value="SERAC1"/>
</dbReference>
<evidence type="ECO:0000313" key="9">
    <source>
        <dbReference type="Proteomes" id="UP000766486"/>
    </source>
</evidence>
<keyword evidence="5" id="KW-0496">Mitochondrion</keyword>
<evidence type="ECO:0000313" key="8">
    <source>
        <dbReference type="EMBL" id="VUC31655.1"/>
    </source>
</evidence>
<dbReference type="Gene3D" id="3.40.50.1820">
    <property type="entry name" value="alpha/beta hydrolase"/>
    <property type="match status" value="1"/>
</dbReference>
<evidence type="ECO:0000256" key="7">
    <source>
        <dbReference type="SAM" id="MobiDB-lite"/>
    </source>
</evidence>
<dbReference type="EMBL" id="CABFNS010000833">
    <property type="protein sequence ID" value="VUC31655.1"/>
    <property type="molecule type" value="Genomic_DNA"/>
</dbReference>
<dbReference type="PANTHER" id="PTHR48182">
    <property type="entry name" value="PROTEIN SERAC1"/>
    <property type="match status" value="1"/>
</dbReference>
<dbReference type="SUPFAM" id="SSF53474">
    <property type="entry name" value="alpha/beta-Hydrolases"/>
    <property type="match status" value="1"/>
</dbReference>
<evidence type="ECO:0000256" key="6">
    <source>
        <dbReference type="ARBA" id="ARBA00023136"/>
    </source>
</evidence>
<evidence type="ECO:0000256" key="4">
    <source>
        <dbReference type="ARBA" id="ARBA00022824"/>
    </source>
</evidence>
<evidence type="ECO:0000256" key="3">
    <source>
        <dbReference type="ARBA" id="ARBA00004370"/>
    </source>
</evidence>
<evidence type="ECO:0000256" key="1">
    <source>
        <dbReference type="ARBA" id="ARBA00004173"/>
    </source>
</evidence>
<organism evidence="8 9">
    <name type="scientific">Bionectria ochroleuca</name>
    <name type="common">Gliocladium roseum</name>
    <dbReference type="NCBI Taxonomy" id="29856"/>
    <lineage>
        <taxon>Eukaryota</taxon>
        <taxon>Fungi</taxon>
        <taxon>Dikarya</taxon>
        <taxon>Ascomycota</taxon>
        <taxon>Pezizomycotina</taxon>
        <taxon>Sordariomycetes</taxon>
        <taxon>Hypocreomycetidae</taxon>
        <taxon>Hypocreales</taxon>
        <taxon>Bionectriaceae</taxon>
        <taxon>Clonostachys</taxon>
    </lineage>
</organism>